<reference evidence="3 4" key="1">
    <citation type="submission" date="2012-10" db="EMBL/GenBank/DDBJ databases">
        <authorList>
            <person name="Zafar N."/>
            <person name="Inman J."/>
            <person name="Hall N."/>
            <person name="Lorenzi H."/>
            <person name="Caler E."/>
        </authorList>
    </citation>
    <scope>NUCLEOTIDE SEQUENCE [LARGE SCALE GENOMIC DNA]</scope>
    <source>
        <strain evidence="3 4">IP1</strain>
    </source>
</reference>
<dbReference type="EMBL" id="KB206860">
    <property type="protein sequence ID" value="ELP87346.1"/>
    <property type="molecule type" value="Genomic_DNA"/>
</dbReference>
<dbReference type="KEGG" id="eiv:EIN_096030"/>
<dbReference type="PANTHER" id="PTHR36127">
    <property type="entry name" value="EXPRESSED PROTEIN"/>
    <property type="match status" value="1"/>
</dbReference>
<proteinExistence type="predicted"/>
<protein>
    <recommendedName>
        <fullName evidence="2">Ras guanine nucleotide exchange factor glfB-like C-terminal domain-containing protein</fullName>
    </recommendedName>
</protein>
<evidence type="ECO:0000259" key="2">
    <source>
        <dbReference type="Pfam" id="PF24929"/>
    </source>
</evidence>
<evidence type="ECO:0000256" key="1">
    <source>
        <dbReference type="SAM" id="SignalP"/>
    </source>
</evidence>
<feature type="domain" description="Ras guanine nucleotide exchange factor glfB-like C-terminal" evidence="2">
    <location>
        <begin position="55"/>
        <end position="283"/>
    </location>
</feature>
<dbReference type="InterPro" id="IPR056651">
    <property type="entry name" value="GlfB-like_C"/>
</dbReference>
<accession>A0A0A1U688</accession>
<dbReference type="VEuPathDB" id="AmoebaDB:EIN_096030"/>
<organism evidence="3 4">
    <name type="scientific">Entamoeba invadens IP1</name>
    <dbReference type="NCBI Taxonomy" id="370355"/>
    <lineage>
        <taxon>Eukaryota</taxon>
        <taxon>Amoebozoa</taxon>
        <taxon>Evosea</taxon>
        <taxon>Archamoebae</taxon>
        <taxon>Mastigamoebida</taxon>
        <taxon>Entamoebidae</taxon>
        <taxon>Entamoeba</taxon>
    </lineage>
</organism>
<dbReference type="GeneID" id="14886169"/>
<evidence type="ECO:0000313" key="4">
    <source>
        <dbReference type="Proteomes" id="UP000014680"/>
    </source>
</evidence>
<dbReference type="PANTHER" id="PTHR36127:SF1">
    <property type="entry name" value="COMM DOMAIN-CONTAINING PROTEIN"/>
    <property type="match status" value="1"/>
</dbReference>
<keyword evidence="4" id="KW-1185">Reference proteome</keyword>
<dbReference type="Proteomes" id="UP000014680">
    <property type="component" value="Unassembled WGS sequence"/>
</dbReference>
<feature type="signal peptide" evidence="1">
    <location>
        <begin position="1"/>
        <end position="19"/>
    </location>
</feature>
<name>A0A0A1U688_ENTIV</name>
<sequence length="290" mass="33296">MELVIVLLAQLLFIAVVFGTALAVACAFRAQKKKKDQQYSKVEQNNYNQVPELSFPKMVNRMTALYHKPLSQSSIGIDIPRLVPKLIFVSEDGIDRKELISGANLYKDDDQYAMERTLEKVVSEMILQFDGKKLVEKFRKEFEAQFVYIKKGGNGDCGTFFTKLLPKVFPEDSLTLMVMKTFTQALFASAVEFLLPLRLSHGYHDGFSGWRILLINTPTEVIVRHVKGEKSYKSDGFTFEWSLVYIINKKTREISNVKINIFNVDFINYPLENQKGFNSMIDNINRTAQF</sequence>
<feature type="chain" id="PRO_5001980214" description="Ras guanine nucleotide exchange factor glfB-like C-terminal domain-containing protein" evidence="1">
    <location>
        <begin position="20"/>
        <end position="290"/>
    </location>
</feature>
<gene>
    <name evidence="3" type="ORF">EIN_096030</name>
</gene>
<evidence type="ECO:0000313" key="3">
    <source>
        <dbReference type="EMBL" id="ELP87346.1"/>
    </source>
</evidence>
<keyword evidence="1" id="KW-0732">Signal</keyword>
<dbReference type="RefSeq" id="XP_004254117.1">
    <property type="nucleotide sequence ID" value="XM_004254069.1"/>
</dbReference>
<dbReference type="Pfam" id="PF24929">
    <property type="entry name" value="GlfB_C"/>
    <property type="match status" value="1"/>
</dbReference>
<dbReference type="AlphaFoldDB" id="A0A0A1U688"/>